<sequence length="83" mass="9795">MITGTQLNVIQQALLNRTKKVSLNNTWRMLHDSEAIGRVRGRDLHLDDLDFVRLDQIYKQYRKVEADIKIPKGLSRFEHVKYS</sequence>
<organism evidence="1 2">
    <name type="scientific">Acinetobacter haemolyticus ATCC 19194</name>
    <dbReference type="NCBI Taxonomy" id="707232"/>
    <lineage>
        <taxon>Bacteria</taxon>
        <taxon>Pseudomonadati</taxon>
        <taxon>Pseudomonadota</taxon>
        <taxon>Gammaproteobacteria</taxon>
        <taxon>Moraxellales</taxon>
        <taxon>Moraxellaceae</taxon>
        <taxon>Acinetobacter</taxon>
    </lineage>
</organism>
<evidence type="ECO:0000313" key="1">
    <source>
        <dbReference type="EMBL" id="EFF83446.1"/>
    </source>
</evidence>
<feature type="non-terminal residue" evidence="1">
    <location>
        <position position="83"/>
    </location>
</feature>
<evidence type="ECO:0000313" key="2">
    <source>
        <dbReference type="Proteomes" id="UP000003085"/>
    </source>
</evidence>
<comment type="caution">
    <text evidence="1">The sequence shown here is derived from an EMBL/GenBank/DDBJ whole genome shotgun (WGS) entry which is preliminary data.</text>
</comment>
<dbReference type="HOGENOM" id="CLU_2547650_0_0_6"/>
<name>D4XMY5_ACIHA</name>
<protein>
    <submittedName>
        <fullName evidence="1">Uncharacterized protein</fullName>
    </submittedName>
</protein>
<gene>
    <name evidence="1" type="ORF">HMP0015_1077</name>
</gene>
<proteinExistence type="predicted"/>
<dbReference type="Proteomes" id="UP000003085">
    <property type="component" value="Unassembled WGS sequence"/>
</dbReference>
<dbReference type="AlphaFoldDB" id="D4XMY5"/>
<dbReference type="EMBL" id="ADMT01000108">
    <property type="protein sequence ID" value="EFF83446.1"/>
    <property type="molecule type" value="Genomic_DNA"/>
</dbReference>
<reference evidence="2" key="1">
    <citation type="submission" date="2010-03" db="EMBL/GenBank/DDBJ databases">
        <title>Complete sequence of Mobiluncus curtisii ATCC 43063.</title>
        <authorList>
            <person name="Muzny D."/>
            <person name="Qin X."/>
            <person name="Deng J."/>
            <person name="Jiang H."/>
            <person name="Liu Y."/>
            <person name="Qu J."/>
            <person name="Song X.-Z."/>
            <person name="Zhang L."/>
            <person name="Thornton R."/>
            <person name="Coyle M."/>
            <person name="Francisco L."/>
            <person name="Jackson L."/>
            <person name="Javaid M."/>
            <person name="Korchina V."/>
            <person name="Kovar C."/>
            <person name="Mata R."/>
            <person name="Mathew T."/>
            <person name="Ngo R."/>
            <person name="Nguyen L."/>
            <person name="Nguyen N."/>
            <person name="Okwuonu G."/>
            <person name="Ongeri F."/>
            <person name="Pham C."/>
            <person name="Simmons D."/>
            <person name="Wilczek-Boney K."/>
            <person name="Hale W."/>
            <person name="Jakkamsetti A."/>
            <person name="Pham P."/>
            <person name="Ruth R."/>
            <person name="San Lucas F."/>
            <person name="Warren J."/>
            <person name="Zhang J."/>
            <person name="Zhao Z."/>
            <person name="Zhou C."/>
            <person name="Zhu D."/>
            <person name="Lee S."/>
            <person name="Bess C."/>
            <person name="Blankenburg K."/>
            <person name="Forbes L."/>
            <person name="Fu Q."/>
            <person name="Gubbala S."/>
            <person name="Hirani K."/>
            <person name="Jayaseelan J.C."/>
            <person name="Lara F."/>
            <person name="Munidasa M."/>
            <person name="Palculict T."/>
            <person name="Patil S."/>
            <person name="Pu L.-L."/>
            <person name="Saada N."/>
            <person name="Tang L."/>
            <person name="Weissenberger G."/>
            <person name="Zhu Y."/>
            <person name="Hemphill L."/>
            <person name="Shang Y."/>
            <person name="Youmans B."/>
            <person name="Ayvaz T."/>
            <person name="Ross M."/>
            <person name="Santibanez J."/>
            <person name="Aqrawi P."/>
            <person name="Gross S."/>
            <person name="Joshi V."/>
            <person name="Fowler G."/>
            <person name="Nazareth L."/>
            <person name="Reid J."/>
            <person name="Worley K."/>
            <person name="Petrosino J."/>
            <person name="Highlander S."/>
            <person name="Gibbs R."/>
            <person name="Gibbs R."/>
        </authorList>
    </citation>
    <scope>NUCLEOTIDE SEQUENCE [LARGE SCALE GENOMIC DNA]</scope>
    <source>
        <strain evidence="2">ATCC 19194</strain>
    </source>
</reference>
<accession>D4XMY5</accession>